<sequence>MSRGHPNFLPDETLRTLEVIAEKYDEGSPERAALEVAAKGLLFIHAAEHGNAFVTYLEQFDAELMEEQRRHLERMGLR</sequence>
<dbReference type="Proteomes" id="UP000309215">
    <property type="component" value="Unassembled WGS sequence"/>
</dbReference>
<reference evidence="1 2" key="1">
    <citation type="submission" date="2019-04" db="EMBL/GenBank/DDBJ databases">
        <authorList>
            <person name="Li Y."/>
            <person name="Wang J."/>
        </authorList>
    </citation>
    <scope>NUCLEOTIDE SEQUENCE [LARGE SCALE GENOMIC DNA]</scope>
    <source>
        <strain evidence="1 2">DSM 14668</strain>
    </source>
</reference>
<dbReference type="EMBL" id="SSMQ01000037">
    <property type="protein sequence ID" value="TKD01852.1"/>
    <property type="molecule type" value="Genomic_DNA"/>
</dbReference>
<accession>A0A4U1J3T1</accession>
<dbReference type="AlphaFoldDB" id="A0A4U1J3T1"/>
<gene>
    <name evidence="1" type="ORF">E8A74_30185</name>
</gene>
<keyword evidence="2" id="KW-1185">Reference proteome</keyword>
<protein>
    <submittedName>
        <fullName evidence="1">Uncharacterized protein</fullName>
    </submittedName>
</protein>
<proteinExistence type="predicted"/>
<comment type="caution">
    <text evidence="1">The sequence shown here is derived from an EMBL/GenBank/DDBJ whole genome shotgun (WGS) entry which is preliminary data.</text>
</comment>
<evidence type="ECO:0000313" key="2">
    <source>
        <dbReference type="Proteomes" id="UP000309215"/>
    </source>
</evidence>
<evidence type="ECO:0000313" key="1">
    <source>
        <dbReference type="EMBL" id="TKD01852.1"/>
    </source>
</evidence>
<organism evidence="1 2">
    <name type="scientific">Polyangium fumosum</name>
    <dbReference type="NCBI Taxonomy" id="889272"/>
    <lineage>
        <taxon>Bacteria</taxon>
        <taxon>Pseudomonadati</taxon>
        <taxon>Myxococcota</taxon>
        <taxon>Polyangia</taxon>
        <taxon>Polyangiales</taxon>
        <taxon>Polyangiaceae</taxon>
        <taxon>Polyangium</taxon>
    </lineage>
</organism>
<dbReference type="RefSeq" id="WP_136932564.1">
    <property type="nucleotide sequence ID" value="NZ_SSMQ01000037.1"/>
</dbReference>
<dbReference type="OrthoDB" id="9846098at2"/>
<name>A0A4U1J3T1_9BACT</name>